<evidence type="ECO:0000256" key="3">
    <source>
        <dbReference type="ARBA" id="ARBA00023002"/>
    </source>
</evidence>
<dbReference type="SUPFAM" id="SSF52540">
    <property type="entry name" value="P-loop containing nucleoside triphosphate hydrolases"/>
    <property type="match status" value="1"/>
</dbReference>
<accession>A0AAV5GTT5</accession>
<keyword evidence="6" id="KW-1185">Reference proteome</keyword>
<dbReference type="PANTHER" id="PTHR46865:SF2">
    <property type="entry name" value="MONOOXYGENASE"/>
    <property type="match status" value="1"/>
</dbReference>
<dbReference type="GO" id="GO:0071949">
    <property type="term" value="F:FAD binding"/>
    <property type="evidence" value="ECO:0007669"/>
    <property type="project" value="InterPro"/>
</dbReference>
<dbReference type="EMBL" id="BQKY01000011">
    <property type="protein sequence ID" value="GJN92452.1"/>
    <property type="molecule type" value="Genomic_DNA"/>
</dbReference>
<dbReference type="AlphaFoldDB" id="A0AAV5GTT5"/>
<evidence type="ECO:0000313" key="5">
    <source>
        <dbReference type="EMBL" id="GJN92452.1"/>
    </source>
</evidence>
<dbReference type="GO" id="GO:0016491">
    <property type="term" value="F:oxidoreductase activity"/>
    <property type="evidence" value="ECO:0007669"/>
    <property type="project" value="UniProtKB-KW"/>
</dbReference>
<dbReference type="SUPFAM" id="SSF51905">
    <property type="entry name" value="FAD/NAD(P)-binding domain"/>
    <property type="match status" value="1"/>
</dbReference>
<dbReference type="InterPro" id="IPR036188">
    <property type="entry name" value="FAD/NAD-bd_sf"/>
</dbReference>
<evidence type="ECO:0000256" key="2">
    <source>
        <dbReference type="ARBA" id="ARBA00022827"/>
    </source>
</evidence>
<dbReference type="CDD" id="cd02024">
    <property type="entry name" value="NRK1"/>
    <property type="match status" value="1"/>
</dbReference>
<dbReference type="Gene3D" id="3.50.50.60">
    <property type="entry name" value="FAD/NAD(P)-binding domain"/>
    <property type="match status" value="1"/>
</dbReference>
<protein>
    <recommendedName>
        <fullName evidence="4">FAD-binding domain-containing protein</fullName>
    </recommendedName>
</protein>
<name>A0AAV5GTT5_9BASI</name>
<dbReference type="Pfam" id="PF01494">
    <property type="entry name" value="FAD_binding_3"/>
    <property type="match status" value="1"/>
</dbReference>
<keyword evidence="2" id="KW-0274">FAD</keyword>
<sequence length="687" mass="75833">MAARVLVSGAGIGGPVAAYWLARAGFRATVVERAPALRLNGQSLDINGRAAKSVVQRMPGVLESIEARLTREEGTATVDETGRWRARFGISAGPTNEIEIQRGELAQVLVNASKAQGAEYVFGDSIKAIEQDEQAAHVTFDSGATGEYDAVLLADGIASRSRSLVFPASSFQYKPVLGFHGSYFSIPHQPELGDGTWSEWYHTTRGRSIWLRPDTGEGKAPLVRAYLICANSTDYFAGYRNMSVAEQKQRWRDLYADAGWQAKRVLDGMDGADDFYMQQYAQLHAERWSEGRVALIGDAGYCPSPMSGMGTSCAILGAYVAAGELAQHKALLKQPGEVEAAFKAYERLCRPYIEDAQDVPLSILKYGFPDSQLGVRVQRNVVEAGSRLLQSRLGKWATQQFGDNGPSEDTKIVLPDFEQDAEIAGSLLNVRLTATPAQKALDTMGANVLIAAIGGATCSGKTTLAKHLGRIIPDSICVFQDDFAPPAELVPVDPRYGWQDWDDAAGAILWDKQREALRTLRETGRIPEGHASHDHLNEQVPVPISEETQRTWRRKFEELLQGMEDKPTIVVAEGFLMLVDPESVRHFDVRFFMREDHAVLKKRREERHGYDPPEYWDKCVWPAYLRAHSPLFQNGDVESGSVDPSAIAGVELLEAKELGMEAMVVRACERIYEAVKSGKGREQWTKP</sequence>
<dbReference type="InterPro" id="IPR002938">
    <property type="entry name" value="FAD-bd"/>
</dbReference>
<dbReference type="InterPro" id="IPR051704">
    <property type="entry name" value="FAD_aromatic-hydroxylase"/>
</dbReference>
<dbReference type="Gene3D" id="3.40.50.300">
    <property type="entry name" value="P-loop containing nucleotide triphosphate hydrolases"/>
    <property type="match status" value="1"/>
</dbReference>
<dbReference type="PRINTS" id="PR00420">
    <property type="entry name" value="RNGMNOXGNASE"/>
</dbReference>
<organism evidence="5 6">
    <name type="scientific">Rhodotorula paludigena</name>
    <dbReference type="NCBI Taxonomy" id="86838"/>
    <lineage>
        <taxon>Eukaryota</taxon>
        <taxon>Fungi</taxon>
        <taxon>Dikarya</taxon>
        <taxon>Basidiomycota</taxon>
        <taxon>Pucciniomycotina</taxon>
        <taxon>Microbotryomycetes</taxon>
        <taxon>Sporidiobolales</taxon>
        <taxon>Sporidiobolaceae</taxon>
        <taxon>Rhodotorula</taxon>
    </lineage>
</organism>
<proteinExistence type="predicted"/>
<evidence type="ECO:0000256" key="1">
    <source>
        <dbReference type="ARBA" id="ARBA00022630"/>
    </source>
</evidence>
<dbReference type="InterPro" id="IPR027417">
    <property type="entry name" value="P-loop_NTPase"/>
</dbReference>
<keyword evidence="1" id="KW-0285">Flavoprotein</keyword>
<evidence type="ECO:0000259" key="4">
    <source>
        <dbReference type="Pfam" id="PF01494"/>
    </source>
</evidence>
<gene>
    <name evidence="5" type="ORF">Rhopal_005482-T1</name>
</gene>
<comment type="caution">
    <text evidence="5">The sequence shown here is derived from an EMBL/GenBank/DDBJ whole genome shotgun (WGS) entry which is preliminary data.</text>
</comment>
<feature type="domain" description="FAD-binding" evidence="4">
    <location>
        <begin position="4"/>
        <end position="328"/>
    </location>
</feature>
<dbReference type="Gene3D" id="3.30.9.10">
    <property type="entry name" value="D-Amino Acid Oxidase, subunit A, domain 2"/>
    <property type="match status" value="1"/>
</dbReference>
<reference evidence="5 6" key="1">
    <citation type="submission" date="2021-12" db="EMBL/GenBank/DDBJ databases">
        <title>High titer production of polyol ester of fatty acids by Rhodotorula paludigena BS15 towards product separation-free biomass refinery.</title>
        <authorList>
            <person name="Mano J."/>
            <person name="Ono H."/>
            <person name="Tanaka T."/>
            <person name="Naito K."/>
            <person name="Sushida H."/>
            <person name="Ike M."/>
            <person name="Tokuyasu K."/>
            <person name="Kitaoka M."/>
        </authorList>
    </citation>
    <scope>NUCLEOTIDE SEQUENCE [LARGE SCALE GENOMIC DNA]</scope>
    <source>
        <strain evidence="5 6">BS15</strain>
    </source>
</reference>
<dbReference type="PANTHER" id="PTHR46865">
    <property type="entry name" value="OXIDOREDUCTASE-RELATED"/>
    <property type="match status" value="1"/>
</dbReference>
<dbReference type="Proteomes" id="UP001342314">
    <property type="component" value="Unassembled WGS sequence"/>
</dbReference>
<keyword evidence="3" id="KW-0560">Oxidoreductase</keyword>
<evidence type="ECO:0000313" key="6">
    <source>
        <dbReference type="Proteomes" id="UP001342314"/>
    </source>
</evidence>